<evidence type="ECO:0000256" key="6">
    <source>
        <dbReference type="SAM" id="Phobius"/>
    </source>
</evidence>
<keyword evidence="4 5" id="KW-0472">Membrane</keyword>
<dbReference type="PROSITE" id="PS50922">
    <property type="entry name" value="TLC"/>
    <property type="match status" value="1"/>
</dbReference>
<dbReference type="GO" id="GO:0071709">
    <property type="term" value="P:membrane assembly"/>
    <property type="evidence" value="ECO:0007669"/>
    <property type="project" value="TreeGrafter"/>
</dbReference>
<accession>A0A915AFP2</accession>
<feature type="transmembrane region" description="Helical" evidence="6">
    <location>
        <begin position="63"/>
        <end position="85"/>
    </location>
</feature>
<evidence type="ECO:0000256" key="3">
    <source>
        <dbReference type="ARBA" id="ARBA00022989"/>
    </source>
</evidence>
<dbReference type="GO" id="GO:0097035">
    <property type="term" value="P:regulation of membrane lipid distribution"/>
    <property type="evidence" value="ECO:0007669"/>
    <property type="project" value="TreeGrafter"/>
</dbReference>
<feature type="transmembrane region" description="Helical" evidence="6">
    <location>
        <begin position="24"/>
        <end position="42"/>
    </location>
</feature>
<dbReference type="InterPro" id="IPR050846">
    <property type="entry name" value="TLCD"/>
</dbReference>
<comment type="subcellular location">
    <subcellularLocation>
        <location evidence="1">Membrane</location>
        <topology evidence="1">Multi-pass membrane protein</topology>
    </subcellularLocation>
</comment>
<organism evidence="8 9">
    <name type="scientific">Parascaris univalens</name>
    <name type="common">Nematode worm</name>
    <dbReference type="NCBI Taxonomy" id="6257"/>
    <lineage>
        <taxon>Eukaryota</taxon>
        <taxon>Metazoa</taxon>
        <taxon>Ecdysozoa</taxon>
        <taxon>Nematoda</taxon>
        <taxon>Chromadorea</taxon>
        <taxon>Rhabditida</taxon>
        <taxon>Spirurina</taxon>
        <taxon>Ascaridomorpha</taxon>
        <taxon>Ascaridoidea</taxon>
        <taxon>Ascarididae</taxon>
        <taxon>Parascaris</taxon>
    </lineage>
</organism>
<dbReference type="WBParaSite" id="PgR006_g218_t02">
    <property type="protein sequence ID" value="PgR006_g218_t02"/>
    <property type="gene ID" value="PgR006_g218"/>
</dbReference>
<evidence type="ECO:0000256" key="5">
    <source>
        <dbReference type="PROSITE-ProRule" id="PRU00205"/>
    </source>
</evidence>
<dbReference type="AlphaFoldDB" id="A0A915AFP2"/>
<dbReference type="Pfam" id="PF03798">
    <property type="entry name" value="TRAM_LAG1_CLN8"/>
    <property type="match status" value="1"/>
</dbReference>
<evidence type="ECO:0000256" key="2">
    <source>
        <dbReference type="ARBA" id="ARBA00022692"/>
    </source>
</evidence>
<proteinExistence type="predicted"/>
<feature type="domain" description="TLC" evidence="7">
    <location>
        <begin position="53"/>
        <end position="248"/>
    </location>
</feature>
<evidence type="ECO:0000313" key="8">
    <source>
        <dbReference type="Proteomes" id="UP000887569"/>
    </source>
</evidence>
<keyword evidence="3 6" id="KW-1133">Transmembrane helix</keyword>
<feature type="transmembrane region" description="Helical" evidence="6">
    <location>
        <begin position="220"/>
        <end position="240"/>
    </location>
</feature>
<protein>
    <submittedName>
        <fullName evidence="9">TLC domain-containing protein</fullName>
    </submittedName>
</protein>
<dbReference type="Proteomes" id="UP000887569">
    <property type="component" value="Unplaced"/>
</dbReference>
<dbReference type="GO" id="GO:0055091">
    <property type="term" value="P:phospholipid homeostasis"/>
    <property type="evidence" value="ECO:0007669"/>
    <property type="project" value="TreeGrafter"/>
</dbReference>
<dbReference type="GO" id="GO:0005886">
    <property type="term" value="C:plasma membrane"/>
    <property type="evidence" value="ECO:0007669"/>
    <property type="project" value="TreeGrafter"/>
</dbReference>
<dbReference type="GO" id="GO:0007009">
    <property type="term" value="P:plasma membrane organization"/>
    <property type="evidence" value="ECO:0007669"/>
    <property type="project" value="TreeGrafter"/>
</dbReference>
<dbReference type="PANTHER" id="PTHR13439:SF4">
    <property type="entry name" value="TLC DOMAIN-CONTAINING PROTEIN"/>
    <property type="match status" value="1"/>
</dbReference>
<feature type="transmembrane region" description="Helical" evidence="6">
    <location>
        <begin position="182"/>
        <end position="208"/>
    </location>
</feature>
<evidence type="ECO:0000256" key="1">
    <source>
        <dbReference type="ARBA" id="ARBA00004141"/>
    </source>
</evidence>
<evidence type="ECO:0000256" key="4">
    <source>
        <dbReference type="ARBA" id="ARBA00023136"/>
    </source>
</evidence>
<evidence type="ECO:0000313" key="9">
    <source>
        <dbReference type="WBParaSite" id="PgR006_g218_t02"/>
    </source>
</evidence>
<sequence length="260" mass="30566">MAEEDYVGAEWRIPPMHGFLEPAFIIPIIAYFFIFEAIAFYIRSSTWTNHPSFERYRLHNLSVSLVHSTITGGCSLAFMLINPHIMFGDTMHWYNSWAVQLPLLSMGYFCHDVFDILSHERSRYAFEVLVHHAVIFSVFSVGMLAHKFLPYTYWALLVEINSVFLHARSIMEISLTYVAYQLIYRVVRILSIATFVVFRFGILTWMLYYIVMNRQHFHEFYLYSAAFADIFFLIFSGILFSRMLAEDGFFGERIKRKASL</sequence>
<evidence type="ECO:0000259" key="7">
    <source>
        <dbReference type="PROSITE" id="PS50922"/>
    </source>
</evidence>
<feature type="transmembrane region" description="Helical" evidence="6">
    <location>
        <begin position="151"/>
        <end position="170"/>
    </location>
</feature>
<keyword evidence="2 5" id="KW-0812">Transmembrane</keyword>
<dbReference type="InterPro" id="IPR006634">
    <property type="entry name" value="TLC-dom"/>
</dbReference>
<dbReference type="PANTHER" id="PTHR13439">
    <property type="entry name" value="CT120 PROTEIN"/>
    <property type="match status" value="1"/>
</dbReference>
<dbReference type="SMART" id="SM00724">
    <property type="entry name" value="TLC"/>
    <property type="match status" value="1"/>
</dbReference>
<name>A0A915AFP2_PARUN</name>
<reference evidence="9" key="1">
    <citation type="submission" date="2022-11" db="UniProtKB">
        <authorList>
            <consortium name="WormBaseParasite"/>
        </authorList>
    </citation>
    <scope>IDENTIFICATION</scope>
</reference>
<keyword evidence="8" id="KW-1185">Reference proteome</keyword>